<protein>
    <submittedName>
        <fullName evidence="2">Uncharacterized protein</fullName>
    </submittedName>
</protein>
<evidence type="ECO:0000313" key="2">
    <source>
        <dbReference type="EMBL" id="WAN63091.1"/>
    </source>
</evidence>
<sequence>MFSVASKDYKTQARKRTAEVQDYKDKIKQLKNQIKEKNNYN</sequence>
<evidence type="ECO:0000256" key="1">
    <source>
        <dbReference type="SAM" id="MobiDB-lite"/>
    </source>
</evidence>
<feature type="compositionally biased region" description="Basic and acidic residues" evidence="1">
    <location>
        <begin position="7"/>
        <end position="20"/>
    </location>
</feature>
<feature type="region of interest" description="Disordered" evidence="1">
    <location>
        <begin position="1"/>
        <end position="20"/>
    </location>
</feature>
<dbReference type="RefSeq" id="WP_268849941.1">
    <property type="nucleotide sequence ID" value="NZ_CP114006.1"/>
</dbReference>
<gene>
    <name evidence="2" type="ORF">RS022_00810</name>
</gene>
<proteinExistence type="predicted"/>
<organism evidence="2 3">
    <name type="scientific">Candidatus Phytoplasma rubi</name>
    <dbReference type="NCBI Taxonomy" id="399025"/>
    <lineage>
        <taxon>Bacteria</taxon>
        <taxon>Bacillati</taxon>
        <taxon>Mycoplasmatota</taxon>
        <taxon>Mollicutes</taxon>
        <taxon>Acholeplasmatales</taxon>
        <taxon>Acholeplasmataceae</taxon>
        <taxon>Candidatus Phytoplasma</taxon>
        <taxon>16SrV (Elm yellows group)</taxon>
    </lineage>
</organism>
<dbReference type="Proteomes" id="UP001164727">
    <property type="component" value="Chromosome"/>
</dbReference>
<keyword evidence="3" id="KW-1185">Reference proteome</keyword>
<dbReference type="EMBL" id="CP114006">
    <property type="protein sequence ID" value="WAN63091.1"/>
    <property type="molecule type" value="Genomic_DNA"/>
</dbReference>
<evidence type="ECO:0000313" key="3">
    <source>
        <dbReference type="Proteomes" id="UP001164727"/>
    </source>
</evidence>
<accession>A0ABY7BSE8</accession>
<name>A0ABY7BSE8_9MOLU</name>
<reference evidence="2 3" key="1">
    <citation type="journal article" date="2023" name="Microbiol. Resour. Announc.">
        <title>Complete Genome of 'Candidatus Phytoplasma rubi' RS, a Phytopathogenic Bacterium Associated with Rubus Stunt Disease.</title>
        <authorList>
            <person name="Duckeck D."/>
            <person name="Zubert C."/>
            <person name="Bohm J.W."/>
            <person name="Carminati G."/>
            <person name="Schneider B."/>
            <person name="Kube M."/>
        </authorList>
    </citation>
    <scope>NUCLEOTIDE SEQUENCE [LARGE SCALE GENOMIC DNA]</scope>
    <source>
        <strain evidence="2 3">RS</strain>
    </source>
</reference>